<evidence type="ECO:0000313" key="2">
    <source>
        <dbReference type="EMBL" id="MBB6011886.1"/>
    </source>
</evidence>
<dbReference type="EMBL" id="JACHEU010000001">
    <property type="protein sequence ID" value="MBB6011886.1"/>
    <property type="molecule type" value="Genomic_DNA"/>
</dbReference>
<reference evidence="2 3" key="1">
    <citation type="submission" date="2020-08" db="EMBL/GenBank/DDBJ databases">
        <title>Genomic Encyclopedia of Type Strains, Phase IV (KMG-IV): sequencing the most valuable type-strain genomes for metagenomic binning, comparative biology and taxonomic classification.</title>
        <authorList>
            <person name="Goeker M."/>
        </authorList>
    </citation>
    <scope>NUCLEOTIDE SEQUENCE [LARGE SCALE GENOMIC DNA]</scope>
    <source>
        <strain evidence="2 3">DSM 11099</strain>
    </source>
</reference>
<dbReference type="Proteomes" id="UP000533306">
    <property type="component" value="Unassembled WGS sequence"/>
</dbReference>
<dbReference type="InterPro" id="IPR006427">
    <property type="entry name" value="Portal_HK97"/>
</dbReference>
<dbReference type="AlphaFoldDB" id="A0A7W9S0L0"/>
<sequence>MSLFASMFGSTYREAGSFSSPGGWLLRAIGGGKTNAGVTVSEYGSLRLTPVYACVNRISNPIAWFPLRMYRSRPAGGKEVVSPGNGKGQHPFAQRLGVRPNDLMSSRTVRKTSQAHALLWGNGYLEIERDGRGRGVGLYPLLPDRTGPVRRNGDHWFETTIDGTRHQLDSDDVIHIMDQSQDGYVGMSQIALHREAVALGLATETFGGKFFANDAKSGGFLLHPGKLSPGAKQNIRSPNGEVKRNSENPAASLDDQSGLNNAHRVKVLEEGMKFIQTTIPPEDAQFLGTREFQIAEIARIFDVPLILLQSHEKTTSWGSGIEQLMIGFIRQTVGPWVDAWEQELNWKLFTEEEKEQGYYVKFNMNALLRGDMKARAEFYNKVFMVGGFSPNRILQLEDEDPIGPEGDEHFVPANMVPLKRATDPNYQPNGSATPAAEREPDPNEDEAEERAERDGQ</sequence>
<dbReference type="InterPro" id="IPR006944">
    <property type="entry name" value="Phage/GTA_portal"/>
</dbReference>
<dbReference type="Pfam" id="PF04860">
    <property type="entry name" value="Phage_portal"/>
    <property type="match status" value="1"/>
</dbReference>
<organism evidence="2 3">
    <name type="scientific">Aquamicrobium lusatiense</name>
    <dbReference type="NCBI Taxonomy" id="89772"/>
    <lineage>
        <taxon>Bacteria</taxon>
        <taxon>Pseudomonadati</taxon>
        <taxon>Pseudomonadota</taxon>
        <taxon>Alphaproteobacteria</taxon>
        <taxon>Hyphomicrobiales</taxon>
        <taxon>Phyllobacteriaceae</taxon>
        <taxon>Aquamicrobium</taxon>
    </lineage>
</organism>
<comment type="caution">
    <text evidence="2">The sequence shown here is derived from an EMBL/GenBank/DDBJ whole genome shotgun (WGS) entry which is preliminary data.</text>
</comment>
<proteinExistence type="predicted"/>
<accession>A0A7W9S0L0</accession>
<name>A0A7W9S0L0_9HYPH</name>
<dbReference type="NCBIfam" id="TIGR01537">
    <property type="entry name" value="portal_HK97"/>
    <property type="match status" value="1"/>
</dbReference>
<evidence type="ECO:0000313" key="3">
    <source>
        <dbReference type="Proteomes" id="UP000533306"/>
    </source>
</evidence>
<feature type="region of interest" description="Disordered" evidence="1">
    <location>
        <begin position="397"/>
        <end position="456"/>
    </location>
</feature>
<protein>
    <submittedName>
        <fullName evidence="2">HK97 family phage portal protein</fullName>
    </submittedName>
</protein>
<feature type="region of interest" description="Disordered" evidence="1">
    <location>
        <begin position="225"/>
        <end position="257"/>
    </location>
</feature>
<keyword evidence="3" id="KW-1185">Reference proteome</keyword>
<evidence type="ECO:0000256" key="1">
    <source>
        <dbReference type="SAM" id="MobiDB-lite"/>
    </source>
</evidence>
<dbReference type="RefSeq" id="WP_183827398.1">
    <property type="nucleotide sequence ID" value="NZ_JACHEU010000001.1"/>
</dbReference>
<gene>
    <name evidence="2" type="ORF">HNR59_001231</name>
</gene>